<dbReference type="PANTHER" id="PTHR23513">
    <property type="entry name" value="INTEGRAL MEMBRANE EFFLUX PROTEIN-RELATED"/>
    <property type="match status" value="1"/>
</dbReference>
<proteinExistence type="predicted"/>
<feature type="compositionally biased region" description="Basic and acidic residues" evidence="6">
    <location>
        <begin position="255"/>
        <end position="270"/>
    </location>
</feature>
<feature type="transmembrane region" description="Helical" evidence="7">
    <location>
        <begin position="27"/>
        <end position="53"/>
    </location>
</feature>
<evidence type="ECO:0000256" key="6">
    <source>
        <dbReference type="SAM" id="MobiDB-lite"/>
    </source>
</evidence>
<feature type="transmembrane region" description="Helical" evidence="7">
    <location>
        <begin position="509"/>
        <end position="531"/>
    </location>
</feature>
<feature type="transmembrane region" description="Helical" evidence="7">
    <location>
        <begin position="577"/>
        <end position="593"/>
    </location>
</feature>
<organism evidence="8 9">
    <name type="scientific">Amycolatopsis saalfeldensis</name>
    <dbReference type="NCBI Taxonomy" id="394193"/>
    <lineage>
        <taxon>Bacteria</taxon>
        <taxon>Bacillati</taxon>
        <taxon>Actinomycetota</taxon>
        <taxon>Actinomycetes</taxon>
        <taxon>Pseudonocardiales</taxon>
        <taxon>Pseudonocardiaceae</taxon>
        <taxon>Amycolatopsis</taxon>
    </lineage>
</organism>
<feature type="transmembrane region" description="Helical" evidence="7">
    <location>
        <begin position="451"/>
        <end position="472"/>
    </location>
</feature>
<feature type="transmembrane region" description="Helical" evidence="7">
    <location>
        <begin position="121"/>
        <end position="144"/>
    </location>
</feature>
<comment type="subcellular location">
    <subcellularLocation>
        <location evidence="1">Cell membrane</location>
        <topology evidence="1">Multi-pass membrane protein</topology>
    </subcellularLocation>
</comment>
<dbReference type="Proteomes" id="UP000198582">
    <property type="component" value="Unassembled WGS sequence"/>
</dbReference>
<keyword evidence="2" id="KW-1003">Cell membrane</keyword>
<name>A0A1H8YA06_9PSEU</name>
<evidence type="ECO:0000256" key="4">
    <source>
        <dbReference type="ARBA" id="ARBA00022989"/>
    </source>
</evidence>
<reference evidence="8 9" key="1">
    <citation type="submission" date="2016-10" db="EMBL/GenBank/DDBJ databases">
        <authorList>
            <person name="de Groot N.N."/>
        </authorList>
    </citation>
    <scope>NUCLEOTIDE SEQUENCE [LARGE SCALE GENOMIC DNA]</scope>
    <source>
        <strain evidence="8 9">DSM 44993</strain>
    </source>
</reference>
<dbReference type="InterPro" id="IPR036259">
    <property type="entry name" value="MFS_trans_sf"/>
</dbReference>
<gene>
    <name evidence="8" type="ORF">SAMN04489732_112195</name>
</gene>
<sequence length="610" mass="63659">MAGCLIAVRPVGFDAGMWSRKSLGRRFGWLWAAYAVSAFGTSLAFDAFSLIAIRVLHAGPGEVSGLAAAGLAVGALVAVPLGPWVEFRRKRPVMVTMDLLRFVMLLSVPAAYAFGRLGFAQLLVVSVIVGAADITFTAASGAYLKTLVRQEDLLPANGRFEATTWTTTMLGPPLGGVAIGLLGPAVTVIANATSFLLSATGIHAISGREPFPAPTGEREPSRALTGGCERSPALAAQHEPSPALTAQRKPSRTPTGDREPNPAPASERKPSPAPTSGCQPRPAPTAQHEPSPALIGGSQPSPALTTQRKPSRTPIGGREPNPAPTSERKPSRALTSGRQPSPALTAQREASPAPTAGCEPSPALTAQQEANPAPTGGPKPRAALAGGPETGAVPTVRRQVRLAGLVEGWRYILVHRGLRPLFFNVILVNGLNMAAQPLMALLMLGQLGFTPWQYGLAFAAPCVGGLVGSRMAGRLVGRFGTRRIMRAFGALRACWQIGLVFVHPGAGGLVLVMAVELGVITCFGVFNPVLATYRLSQVPADRVARALSAWSVASKASIAALTFLCGLLAGLIGPRPAIAVAGLVMLVTPFLLPRNERTEHQEREPARSPA</sequence>
<evidence type="ECO:0000256" key="3">
    <source>
        <dbReference type="ARBA" id="ARBA00022692"/>
    </source>
</evidence>
<keyword evidence="9" id="KW-1185">Reference proteome</keyword>
<dbReference type="CDD" id="cd06173">
    <property type="entry name" value="MFS_MefA_like"/>
    <property type="match status" value="1"/>
</dbReference>
<evidence type="ECO:0000256" key="1">
    <source>
        <dbReference type="ARBA" id="ARBA00004651"/>
    </source>
</evidence>
<keyword evidence="4 7" id="KW-1133">Transmembrane helix</keyword>
<dbReference type="Pfam" id="PF07690">
    <property type="entry name" value="MFS_1"/>
    <property type="match status" value="2"/>
</dbReference>
<dbReference type="InterPro" id="IPR011701">
    <property type="entry name" value="MFS"/>
</dbReference>
<dbReference type="GO" id="GO:0005886">
    <property type="term" value="C:plasma membrane"/>
    <property type="evidence" value="ECO:0007669"/>
    <property type="project" value="UniProtKB-SubCell"/>
</dbReference>
<feature type="compositionally biased region" description="Polar residues" evidence="6">
    <location>
        <begin position="333"/>
        <end position="344"/>
    </location>
</feature>
<dbReference type="STRING" id="394193.SAMN04489732_112195"/>
<feature type="compositionally biased region" description="Polar residues" evidence="6">
    <location>
        <begin position="298"/>
        <end position="308"/>
    </location>
</feature>
<keyword evidence="3 7" id="KW-0812">Transmembrane</keyword>
<accession>A0A1H8YA06</accession>
<protein>
    <submittedName>
        <fullName evidence="8">Major Facilitator Superfamily protein</fullName>
    </submittedName>
</protein>
<dbReference type="AlphaFoldDB" id="A0A1H8YA06"/>
<evidence type="ECO:0000256" key="5">
    <source>
        <dbReference type="ARBA" id="ARBA00023136"/>
    </source>
</evidence>
<dbReference type="GO" id="GO:0022857">
    <property type="term" value="F:transmembrane transporter activity"/>
    <property type="evidence" value="ECO:0007669"/>
    <property type="project" value="InterPro"/>
</dbReference>
<dbReference type="PANTHER" id="PTHR23513:SF6">
    <property type="entry name" value="MAJOR FACILITATOR SUPERFAMILY ASSOCIATED DOMAIN-CONTAINING PROTEIN"/>
    <property type="match status" value="1"/>
</dbReference>
<feature type="transmembrane region" description="Helical" evidence="7">
    <location>
        <begin position="65"/>
        <end position="87"/>
    </location>
</feature>
<dbReference type="Gene3D" id="1.20.1250.20">
    <property type="entry name" value="MFS general substrate transporter like domains"/>
    <property type="match status" value="2"/>
</dbReference>
<evidence type="ECO:0000313" key="9">
    <source>
        <dbReference type="Proteomes" id="UP000198582"/>
    </source>
</evidence>
<keyword evidence="5 7" id="KW-0472">Membrane</keyword>
<dbReference type="SUPFAM" id="SSF103473">
    <property type="entry name" value="MFS general substrate transporter"/>
    <property type="match status" value="1"/>
</dbReference>
<evidence type="ECO:0000256" key="7">
    <source>
        <dbReference type="SAM" id="Phobius"/>
    </source>
</evidence>
<feature type="region of interest" description="Disordered" evidence="6">
    <location>
        <begin position="206"/>
        <end position="392"/>
    </location>
</feature>
<evidence type="ECO:0000313" key="8">
    <source>
        <dbReference type="EMBL" id="SEP48922.1"/>
    </source>
</evidence>
<feature type="transmembrane region" description="Helical" evidence="7">
    <location>
        <begin position="421"/>
        <end position="445"/>
    </location>
</feature>
<dbReference type="EMBL" id="FOEF01000012">
    <property type="protein sequence ID" value="SEP48922.1"/>
    <property type="molecule type" value="Genomic_DNA"/>
</dbReference>
<evidence type="ECO:0000256" key="2">
    <source>
        <dbReference type="ARBA" id="ARBA00022475"/>
    </source>
</evidence>